<feature type="region of interest" description="Disordered" evidence="1">
    <location>
        <begin position="1"/>
        <end position="26"/>
    </location>
</feature>
<evidence type="ECO:0000256" key="1">
    <source>
        <dbReference type="SAM" id="MobiDB-lite"/>
    </source>
</evidence>
<dbReference type="EMBL" id="CP009885">
    <property type="protein sequence ID" value="QPB72720.1"/>
    <property type="molecule type" value="Genomic_DNA"/>
</dbReference>
<name>A0ABD7BYW8_XYLFS</name>
<sequence length="49" mass="5620">MLTYLHRPQDTRNRRQGPGDTKMPSSIIRKTAEYQANEAASMIEQAPLF</sequence>
<gene>
    <name evidence="2" type="ORF">XFHB_13290</name>
</gene>
<accession>A0ABD7BYW8</accession>
<organism evidence="2 3">
    <name type="scientific">Xylella fastidiosa</name>
    <dbReference type="NCBI Taxonomy" id="2371"/>
    <lineage>
        <taxon>Bacteria</taxon>
        <taxon>Pseudomonadati</taxon>
        <taxon>Pseudomonadota</taxon>
        <taxon>Gammaproteobacteria</taxon>
        <taxon>Lysobacterales</taxon>
        <taxon>Lysobacteraceae</taxon>
        <taxon>Xylella</taxon>
    </lineage>
</organism>
<dbReference type="RefSeq" id="WP_023907263.1">
    <property type="nucleotide sequence ID" value="NZ_CP009826.2"/>
</dbReference>
<dbReference type="Proteomes" id="UP000196980">
    <property type="component" value="Chromosome"/>
</dbReference>
<protein>
    <submittedName>
        <fullName evidence="2">Uncharacterized protein</fullName>
    </submittedName>
</protein>
<evidence type="ECO:0000313" key="3">
    <source>
        <dbReference type="Proteomes" id="UP000196980"/>
    </source>
</evidence>
<evidence type="ECO:0000313" key="2">
    <source>
        <dbReference type="EMBL" id="QPB72720.1"/>
    </source>
</evidence>
<proteinExistence type="predicted"/>
<dbReference type="KEGG" id="xfh:XFHB_13290"/>
<dbReference type="AlphaFoldDB" id="A0ABD7BYW8"/>
<reference evidence="3" key="1">
    <citation type="submission" date="2014-11" db="EMBL/GenBank/DDBJ databases">
        <title>Xylella fastidiosa Hib4 Genome Sequencing.</title>
        <authorList>
            <person name="Pierry P.M."/>
            <person name="da Silva A.M."/>
        </authorList>
    </citation>
    <scope>NUCLEOTIDE SEQUENCE [LARGE SCALE GENOMIC DNA]</scope>
    <source>
        <strain evidence="3">Hib4</strain>
    </source>
</reference>